<comment type="caution">
    <text evidence="3">The sequence shown here is derived from an EMBL/GenBank/DDBJ whole genome shotgun (WGS) entry which is preliminary data.</text>
</comment>
<organism evidence="3 4">
    <name type="scientific">Brachybacterium aquaticum</name>
    <dbReference type="NCBI Taxonomy" id="1432564"/>
    <lineage>
        <taxon>Bacteria</taxon>
        <taxon>Bacillati</taxon>
        <taxon>Actinomycetota</taxon>
        <taxon>Actinomycetes</taxon>
        <taxon>Micrococcales</taxon>
        <taxon>Dermabacteraceae</taxon>
        <taxon>Brachybacterium</taxon>
    </lineage>
</organism>
<keyword evidence="2" id="KW-0472">Membrane</keyword>
<reference evidence="3 4" key="1">
    <citation type="submission" date="2020-08" db="EMBL/GenBank/DDBJ databases">
        <title>Sequencing the genomes of 1000 actinobacteria strains.</title>
        <authorList>
            <person name="Klenk H.-P."/>
        </authorList>
    </citation>
    <scope>NUCLEOTIDE SEQUENCE [LARGE SCALE GENOMIC DNA]</scope>
    <source>
        <strain evidence="3 4">DSM 28796</strain>
    </source>
</reference>
<feature type="compositionally biased region" description="Low complexity" evidence="1">
    <location>
        <begin position="13"/>
        <end position="27"/>
    </location>
</feature>
<keyword evidence="2" id="KW-1133">Transmembrane helix</keyword>
<evidence type="ECO:0000256" key="1">
    <source>
        <dbReference type="SAM" id="MobiDB-lite"/>
    </source>
</evidence>
<proteinExistence type="predicted"/>
<dbReference type="AlphaFoldDB" id="A0A841AFY3"/>
<protein>
    <recommendedName>
        <fullName evidence="5">Cell division protein FtsL</fullName>
    </recommendedName>
</protein>
<evidence type="ECO:0000256" key="2">
    <source>
        <dbReference type="SAM" id="Phobius"/>
    </source>
</evidence>
<accession>A0A841AFY3</accession>
<dbReference type="RefSeq" id="WP_184325388.1">
    <property type="nucleotide sequence ID" value="NZ_JACHLZ010000001.1"/>
</dbReference>
<feature type="region of interest" description="Disordered" evidence="1">
    <location>
        <begin position="1"/>
        <end position="27"/>
    </location>
</feature>
<feature type="transmembrane region" description="Helical" evidence="2">
    <location>
        <begin position="42"/>
        <end position="62"/>
    </location>
</feature>
<evidence type="ECO:0000313" key="4">
    <source>
        <dbReference type="Proteomes" id="UP000588158"/>
    </source>
</evidence>
<name>A0A841AFY3_9MICO</name>
<keyword evidence="2" id="KW-0812">Transmembrane</keyword>
<sequence length="173" mass="18195">MASTSAVHAPAIRPTRGTRSSSTATRPRLAVVSAPKAGGSTMPFTLLCTFIVVATLAALLFLNIQMSGTSYEITRLQAQSQRLKEEGQGLAETNERMGTPQELERQAREIGMVPVSDPAYIDLDTGEIIGETAPAEQTGTAPELAGVPAEVAVPPAQIYDQPEAYHGMGNEGA</sequence>
<evidence type="ECO:0000313" key="3">
    <source>
        <dbReference type="EMBL" id="MBB5832004.1"/>
    </source>
</evidence>
<gene>
    <name evidence="3" type="ORF">HNR70_001817</name>
</gene>
<keyword evidence="4" id="KW-1185">Reference proteome</keyword>
<evidence type="ECO:0008006" key="5">
    <source>
        <dbReference type="Google" id="ProtNLM"/>
    </source>
</evidence>
<dbReference type="Proteomes" id="UP000588158">
    <property type="component" value="Unassembled WGS sequence"/>
</dbReference>
<dbReference type="EMBL" id="JACHLZ010000001">
    <property type="protein sequence ID" value="MBB5832004.1"/>
    <property type="molecule type" value="Genomic_DNA"/>
</dbReference>